<keyword evidence="1" id="KW-0472">Membrane</keyword>
<dbReference type="Proteomes" id="UP000482653">
    <property type="component" value="Unassembled WGS sequence"/>
</dbReference>
<evidence type="ECO:0000313" key="2">
    <source>
        <dbReference type="EMBL" id="ALJ58309.1"/>
    </source>
</evidence>
<dbReference type="RefSeq" id="WP_007214482.1">
    <property type="nucleotide sequence ID" value="NZ_CAXSKE010000009.1"/>
</dbReference>
<dbReference type="EMBL" id="JARFID010000011">
    <property type="protein sequence ID" value="MDE8695026.1"/>
    <property type="molecule type" value="Genomic_DNA"/>
</dbReference>
<dbReference type="Proteomes" id="UP000448877">
    <property type="component" value="Unassembled WGS sequence"/>
</dbReference>
<evidence type="ECO:0000313" key="6">
    <source>
        <dbReference type="EMBL" id="RGS36724.1"/>
    </source>
</evidence>
<evidence type="ECO:0000313" key="3">
    <source>
        <dbReference type="EMBL" id="KAA5414286.1"/>
    </source>
</evidence>
<sequence length="400" mass="45384">MKELTNINFRRYKWRLPALIALLVVVVAGSFWLNTAPFRSGFEITDELGGNIFPSSILSVATTDAQVIVPADSLYVGNSKSCISIRIRSGKAYSRVRIEVAETPFFSRSVSEFVLAKPRTEYTIYPDIIWNYEALKNNNQAEPVSVAVKVEMNDKDLGQRVRTFSVRSINECLLGYVTNGTKFHDTGIFFAAYVNEENPMIDKLLREALNTRIVNRFLGYQGGNAEVVDKQVYALWNVLQKRNFRYSSVSNTSLSSNVVFSQRVRTFDDALESSQINCVDGSVLFASLLRAINIEPILVRTPGHMFVGYYTDAGRKNMNFLETTMIGDVDLDDFFPDEKLDSTMVGKSQNQMSRLTFDKSKQYANNKYKQNEEGIHSGKLNYMFLEISKDVRRKIQPIGK</sequence>
<evidence type="ECO:0000313" key="9">
    <source>
        <dbReference type="Proteomes" id="UP000448877"/>
    </source>
</evidence>
<organism evidence="2 7">
    <name type="scientific">Bacteroides cellulosilyticus</name>
    <dbReference type="NCBI Taxonomy" id="246787"/>
    <lineage>
        <taxon>Bacteria</taxon>
        <taxon>Pseudomonadati</taxon>
        <taxon>Bacteroidota</taxon>
        <taxon>Bacteroidia</taxon>
        <taxon>Bacteroidales</taxon>
        <taxon>Bacteroidaceae</taxon>
        <taxon>Bacteroides</taxon>
    </lineage>
</organism>
<keyword evidence="1" id="KW-1133">Transmembrane helix</keyword>
<name>A0A0P0FVN4_9BACE</name>
<dbReference type="EMBL" id="CP012801">
    <property type="protein sequence ID" value="ALJ58309.1"/>
    <property type="molecule type" value="Genomic_DNA"/>
</dbReference>
<dbReference type="AlphaFoldDB" id="A0A0P0FVN4"/>
<reference evidence="2 7" key="1">
    <citation type="journal article" date="2015" name="Science">
        <title>Genetic determinants of in vivo fitness and diet responsiveness in multiple human gut Bacteroides.</title>
        <authorList>
            <person name="Wu M."/>
            <person name="McNulty N.P."/>
            <person name="Rodionov D.A."/>
            <person name="Khoroshkin M.S."/>
            <person name="Griffin N.W."/>
            <person name="Cheng J."/>
            <person name="Latreille P."/>
            <person name="Kerstetter R.A."/>
            <person name="Terrapon N."/>
            <person name="Henrissat B."/>
            <person name="Osterman A.L."/>
            <person name="Gordon J.I."/>
        </authorList>
    </citation>
    <scope>NUCLEOTIDE SEQUENCE [LARGE SCALE GENOMIC DNA]</scope>
    <source>
        <strain evidence="2 7">WH2</strain>
    </source>
</reference>
<dbReference type="GeneID" id="66307517"/>
<feature type="transmembrane region" description="Helical" evidence="1">
    <location>
        <begin position="12"/>
        <end position="33"/>
    </location>
</feature>
<gene>
    <name evidence="2" type="ORF">BcellWH2_01047</name>
    <name evidence="6" type="ORF">DWX97_11225</name>
    <name evidence="4" type="ORF">F2Y81_17590</name>
    <name evidence="3" type="ORF">F2Y87_24195</name>
    <name evidence="5" type="ORF">PZH42_13025</name>
</gene>
<dbReference type="EMBL" id="QRVJ01000008">
    <property type="protein sequence ID" value="RGS36724.1"/>
    <property type="molecule type" value="Genomic_DNA"/>
</dbReference>
<accession>A0A0P0FVN4</accession>
<keyword evidence="1" id="KW-0812">Transmembrane</keyword>
<evidence type="ECO:0000313" key="7">
    <source>
        <dbReference type="Proteomes" id="UP000061809"/>
    </source>
</evidence>
<protein>
    <recommendedName>
        <fullName evidence="11">Transglutaminase domain-containing protein</fullName>
    </recommendedName>
</protein>
<dbReference type="Proteomes" id="UP000061809">
    <property type="component" value="Chromosome"/>
</dbReference>
<evidence type="ECO:0000313" key="5">
    <source>
        <dbReference type="EMBL" id="MDE8695026.1"/>
    </source>
</evidence>
<reference evidence="6 8" key="2">
    <citation type="submission" date="2018-08" db="EMBL/GenBank/DDBJ databases">
        <title>A genome reference for cultivated species of the human gut microbiota.</title>
        <authorList>
            <person name="Zou Y."/>
            <person name="Xue W."/>
            <person name="Luo G."/>
        </authorList>
    </citation>
    <scope>NUCLEOTIDE SEQUENCE [LARGE SCALE GENOMIC DNA]</scope>
    <source>
        <strain evidence="6 8">AF22-3AC</strain>
    </source>
</reference>
<evidence type="ECO:0000313" key="8">
    <source>
        <dbReference type="Proteomes" id="UP000283341"/>
    </source>
</evidence>
<proteinExistence type="predicted"/>
<dbReference type="PATRIC" id="fig|246787.4.peg.1078"/>
<dbReference type="KEGG" id="bcel:BcellWH2_01047"/>
<reference evidence="5" key="4">
    <citation type="submission" date="2023-03" db="EMBL/GenBank/DDBJ databases">
        <title>DFI Biobank Strains.</title>
        <authorList>
            <person name="Mostad J."/>
            <person name="Paddock L."/>
            <person name="Medina S."/>
            <person name="Waligurski E."/>
            <person name="Barat B."/>
            <person name="Smith R."/>
            <person name="Burgo V."/>
            <person name="Metcalfe C."/>
            <person name="Woodson C."/>
            <person name="Sundararajan A."/>
            <person name="Ramaswamy R."/>
            <person name="Lin H."/>
            <person name="Pamer E.G."/>
        </authorList>
    </citation>
    <scope>NUCLEOTIDE SEQUENCE</scope>
    <source>
        <strain evidence="5">DFI.9.5</strain>
    </source>
</reference>
<evidence type="ECO:0000313" key="4">
    <source>
        <dbReference type="EMBL" id="KAA5415695.1"/>
    </source>
</evidence>
<evidence type="ECO:0000313" key="10">
    <source>
        <dbReference type="Proteomes" id="UP000482653"/>
    </source>
</evidence>
<dbReference type="Proteomes" id="UP001221924">
    <property type="component" value="Unassembled WGS sequence"/>
</dbReference>
<dbReference type="EMBL" id="VVYX01000040">
    <property type="protein sequence ID" value="KAA5414286.1"/>
    <property type="molecule type" value="Genomic_DNA"/>
</dbReference>
<dbReference type="EMBL" id="VVYV01000031">
    <property type="protein sequence ID" value="KAA5415695.1"/>
    <property type="molecule type" value="Genomic_DNA"/>
</dbReference>
<dbReference type="Proteomes" id="UP000283341">
    <property type="component" value="Unassembled WGS sequence"/>
</dbReference>
<evidence type="ECO:0008006" key="11">
    <source>
        <dbReference type="Google" id="ProtNLM"/>
    </source>
</evidence>
<reference evidence="9 10" key="3">
    <citation type="journal article" date="2019" name="Nat. Med.">
        <title>A library of human gut bacterial isolates paired with longitudinal multiomics data enables mechanistic microbiome research.</title>
        <authorList>
            <person name="Poyet M."/>
            <person name="Groussin M."/>
            <person name="Gibbons S.M."/>
            <person name="Avila-Pacheco J."/>
            <person name="Jiang X."/>
            <person name="Kearney S.M."/>
            <person name="Perrotta A.R."/>
            <person name="Berdy B."/>
            <person name="Zhao S."/>
            <person name="Lieberman T.D."/>
            <person name="Swanson P.K."/>
            <person name="Smith M."/>
            <person name="Roesemann S."/>
            <person name="Alexander J.E."/>
            <person name="Rich S.A."/>
            <person name="Livny J."/>
            <person name="Vlamakis H."/>
            <person name="Clish C."/>
            <person name="Bullock K."/>
            <person name="Deik A."/>
            <person name="Scott J."/>
            <person name="Pierce K.A."/>
            <person name="Xavier R.J."/>
            <person name="Alm E.J."/>
        </authorList>
    </citation>
    <scope>NUCLEOTIDE SEQUENCE [LARGE SCALE GENOMIC DNA]</scope>
    <source>
        <strain evidence="4 9">BIOML-A6</strain>
        <strain evidence="3 10">BIOML-A8</strain>
    </source>
</reference>
<evidence type="ECO:0000256" key="1">
    <source>
        <dbReference type="SAM" id="Phobius"/>
    </source>
</evidence>